<keyword evidence="7" id="KW-0462">Maltose metabolism</keyword>
<reference evidence="11 12" key="1">
    <citation type="journal article" date="2016" name="Fungal Biol.">
        <title>The genome of Xylona heveae provides a window into fungal endophytism.</title>
        <authorList>
            <person name="Gazis R."/>
            <person name="Kuo A."/>
            <person name="Riley R."/>
            <person name="LaButti K."/>
            <person name="Lipzen A."/>
            <person name="Lin J."/>
            <person name="Amirebrahimi M."/>
            <person name="Hesse C.N."/>
            <person name="Spatafora J.W."/>
            <person name="Henrissat B."/>
            <person name="Hainaut M."/>
            <person name="Grigoriev I.V."/>
            <person name="Hibbett D.S."/>
        </authorList>
    </citation>
    <scope>NUCLEOTIDE SEQUENCE [LARGE SCALE GENOMIC DNA]</scope>
    <source>
        <strain evidence="11 12">TC161</strain>
    </source>
</reference>
<dbReference type="PROSITE" id="PS00217">
    <property type="entry name" value="SUGAR_TRANSPORT_2"/>
    <property type="match status" value="1"/>
</dbReference>
<dbReference type="GO" id="GO:0016020">
    <property type="term" value="C:membrane"/>
    <property type="evidence" value="ECO:0007669"/>
    <property type="project" value="UniProtKB-SubCell"/>
</dbReference>
<feature type="transmembrane region" description="Helical" evidence="9">
    <location>
        <begin position="77"/>
        <end position="98"/>
    </location>
</feature>
<dbReference type="Gene3D" id="1.20.1250.20">
    <property type="entry name" value="MFS general substrate transporter like domains"/>
    <property type="match status" value="1"/>
</dbReference>
<dbReference type="InterPro" id="IPR050360">
    <property type="entry name" value="MFS_Sugar_Transporters"/>
</dbReference>
<evidence type="ECO:0000256" key="3">
    <source>
        <dbReference type="ARBA" id="ARBA00022448"/>
    </source>
</evidence>
<feature type="transmembrane region" description="Helical" evidence="9">
    <location>
        <begin position="290"/>
        <end position="308"/>
    </location>
</feature>
<dbReference type="PANTHER" id="PTHR48022:SF5">
    <property type="entry name" value="ALPHA-GLUCOSIDES PERMEASE MPH2-RELATED"/>
    <property type="match status" value="1"/>
</dbReference>
<feature type="transmembrane region" description="Helical" evidence="9">
    <location>
        <begin position="167"/>
        <end position="187"/>
    </location>
</feature>
<feature type="transmembrane region" description="Helical" evidence="9">
    <location>
        <begin position="328"/>
        <end position="348"/>
    </location>
</feature>
<dbReference type="PROSITE" id="PS50850">
    <property type="entry name" value="MFS"/>
    <property type="match status" value="1"/>
</dbReference>
<dbReference type="OMA" id="PAFNMKY"/>
<name>A0A165G0E5_XYLHT</name>
<feature type="domain" description="Major facilitator superfamily (MFS) profile" evidence="10">
    <location>
        <begin position="33"/>
        <end position="476"/>
    </location>
</feature>
<evidence type="ECO:0000313" key="12">
    <source>
        <dbReference type="Proteomes" id="UP000076632"/>
    </source>
</evidence>
<evidence type="ECO:0000256" key="7">
    <source>
        <dbReference type="ARBA" id="ARBA00026248"/>
    </source>
</evidence>
<protein>
    <submittedName>
        <fullName evidence="11">MFS maltose permease MalP</fullName>
    </submittedName>
</protein>
<dbReference type="NCBIfam" id="TIGR00879">
    <property type="entry name" value="SP"/>
    <property type="match status" value="1"/>
</dbReference>
<dbReference type="InterPro" id="IPR020846">
    <property type="entry name" value="MFS_dom"/>
</dbReference>
<feature type="transmembrane region" description="Helical" evidence="9">
    <location>
        <begin position="110"/>
        <end position="128"/>
    </location>
</feature>
<dbReference type="EMBL" id="KV407460">
    <property type="protein sequence ID" value="KZF21593.1"/>
    <property type="molecule type" value="Genomic_DNA"/>
</dbReference>
<dbReference type="SUPFAM" id="SSF103473">
    <property type="entry name" value="MFS general substrate transporter"/>
    <property type="match status" value="1"/>
</dbReference>
<feature type="transmembrane region" description="Helical" evidence="9">
    <location>
        <begin position="388"/>
        <end position="407"/>
    </location>
</feature>
<dbReference type="GO" id="GO:0005351">
    <property type="term" value="F:carbohydrate:proton symporter activity"/>
    <property type="evidence" value="ECO:0007669"/>
    <property type="project" value="TreeGrafter"/>
</dbReference>
<proteinExistence type="inferred from homology"/>
<feature type="transmembrane region" description="Helical" evidence="9">
    <location>
        <begin position="134"/>
        <end position="155"/>
    </location>
</feature>
<feature type="transmembrane region" description="Helical" evidence="9">
    <location>
        <begin position="454"/>
        <end position="470"/>
    </location>
</feature>
<feature type="transmembrane region" description="Helical" evidence="9">
    <location>
        <begin position="35"/>
        <end position="57"/>
    </location>
</feature>
<evidence type="ECO:0000256" key="4">
    <source>
        <dbReference type="ARBA" id="ARBA00022692"/>
    </source>
</evidence>
<dbReference type="STRING" id="1328760.A0A165G0E5"/>
<keyword evidence="5 9" id="KW-1133">Transmembrane helix</keyword>
<keyword evidence="4 9" id="KW-0812">Transmembrane</keyword>
<evidence type="ECO:0000256" key="6">
    <source>
        <dbReference type="ARBA" id="ARBA00023136"/>
    </source>
</evidence>
<sequence length="516" mass="57604">MDDLVHAAKQATEKEHRMTVWQGLKLYPKAVGWSLLISAAIIMEGYDTLLIGSFYGLPAFNKKYGHQMPDGSYSLSAQWQAALSNATICGQILGLFANGIVSERFGYRKTMMYSLAATSAFIFMLFFAHNIQTLVAGEVLMGIPLGVYQTLSVTYASEVCPVALRAYLTTFVNLCWVIGQLLASGVVKGVSSRTDHWAYRIPFAVQWVWPIPIFIGVCLAPESPWWLVRNGRREDAVRSLQRLTASTDVDFKAEETVDMMVHTNELEKKITAGTTYWDCFRGHDLRRTEVSCCIWVAQALCGAGLMGYSNVFYQRAGLPVSQAFDLSLGQYALGFFGTLLSWVLMTYYGRRSLYVGGLAILCILLFIVGFISIAPVSSATSWATGSMLLVYTFFYDSTVGPVCFSLVSEIPASRLRIKTVVLARNIYNCFGIINGVIFPYMLNEDAWNWRGKAGFFWGGICLLCFTWAFFRLPEPKGRTFAEMDALFEKKVPARKFASTKVDIFHAESAESSQEEN</sequence>
<gene>
    <name evidence="11" type="ORF">L228DRAFT_211675</name>
</gene>
<feature type="transmembrane region" description="Helical" evidence="9">
    <location>
        <begin position="355"/>
        <end position="376"/>
    </location>
</feature>
<comment type="similarity">
    <text evidence="2 8">Belongs to the major facilitator superfamily. Sugar transporter (TC 2.A.1.1) family.</text>
</comment>
<evidence type="ECO:0000256" key="9">
    <source>
        <dbReference type="SAM" id="Phobius"/>
    </source>
</evidence>
<feature type="transmembrane region" description="Helical" evidence="9">
    <location>
        <begin position="419"/>
        <end position="442"/>
    </location>
</feature>
<dbReference type="InterPro" id="IPR003663">
    <property type="entry name" value="Sugar/inositol_transpt"/>
</dbReference>
<organism evidence="11 12">
    <name type="scientific">Xylona heveae (strain CBS 132557 / TC161)</name>
    <dbReference type="NCBI Taxonomy" id="1328760"/>
    <lineage>
        <taxon>Eukaryota</taxon>
        <taxon>Fungi</taxon>
        <taxon>Dikarya</taxon>
        <taxon>Ascomycota</taxon>
        <taxon>Pezizomycotina</taxon>
        <taxon>Xylonomycetes</taxon>
        <taxon>Xylonales</taxon>
        <taxon>Xylonaceae</taxon>
        <taxon>Xylona</taxon>
    </lineage>
</organism>
<keyword evidence="6 9" id="KW-0472">Membrane</keyword>
<dbReference type="InterPro" id="IPR005828">
    <property type="entry name" value="MFS_sugar_transport-like"/>
</dbReference>
<accession>A0A165G0E5</accession>
<feature type="transmembrane region" description="Helical" evidence="9">
    <location>
        <begin position="207"/>
        <end position="228"/>
    </location>
</feature>
<keyword evidence="3 8" id="KW-0813">Transport</keyword>
<dbReference type="GO" id="GO:0000023">
    <property type="term" value="P:maltose metabolic process"/>
    <property type="evidence" value="ECO:0007669"/>
    <property type="project" value="UniProtKB-KW"/>
</dbReference>
<dbReference type="AlphaFoldDB" id="A0A165G0E5"/>
<dbReference type="InParanoid" id="A0A165G0E5"/>
<evidence type="ECO:0000313" key="11">
    <source>
        <dbReference type="EMBL" id="KZF21593.1"/>
    </source>
</evidence>
<dbReference type="OrthoDB" id="6612291at2759"/>
<dbReference type="FunFam" id="1.20.1250.20:FF:000149">
    <property type="entry name" value="MFS transporter, SP family, general alpha glucoside:H+ symporter"/>
    <property type="match status" value="1"/>
</dbReference>
<evidence type="ECO:0000256" key="1">
    <source>
        <dbReference type="ARBA" id="ARBA00004141"/>
    </source>
</evidence>
<dbReference type="RefSeq" id="XP_018187148.1">
    <property type="nucleotide sequence ID" value="XM_018329905.1"/>
</dbReference>
<dbReference type="InterPro" id="IPR005829">
    <property type="entry name" value="Sugar_transporter_CS"/>
</dbReference>
<dbReference type="GeneID" id="28895042"/>
<evidence type="ECO:0000256" key="8">
    <source>
        <dbReference type="RuleBase" id="RU003346"/>
    </source>
</evidence>
<dbReference type="FunCoup" id="A0A165G0E5">
    <property type="interactions" value="41"/>
</dbReference>
<dbReference type="Proteomes" id="UP000076632">
    <property type="component" value="Unassembled WGS sequence"/>
</dbReference>
<evidence type="ECO:0000259" key="10">
    <source>
        <dbReference type="PROSITE" id="PS50850"/>
    </source>
</evidence>
<dbReference type="Pfam" id="PF00083">
    <property type="entry name" value="Sugar_tr"/>
    <property type="match status" value="1"/>
</dbReference>
<dbReference type="PANTHER" id="PTHR48022">
    <property type="entry name" value="PLASTIDIC GLUCOSE TRANSPORTER 4"/>
    <property type="match status" value="1"/>
</dbReference>
<evidence type="ECO:0000256" key="5">
    <source>
        <dbReference type="ARBA" id="ARBA00022989"/>
    </source>
</evidence>
<evidence type="ECO:0000256" key="2">
    <source>
        <dbReference type="ARBA" id="ARBA00010992"/>
    </source>
</evidence>
<comment type="subcellular location">
    <subcellularLocation>
        <location evidence="1">Membrane</location>
        <topology evidence="1">Multi-pass membrane protein</topology>
    </subcellularLocation>
</comment>
<keyword evidence="12" id="KW-1185">Reference proteome</keyword>
<dbReference type="InterPro" id="IPR036259">
    <property type="entry name" value="MFS_trans_sf"/>
</dbReference>